<dbReference type="PANTHER" id="PTHR31751:SF44">
    <property type="entry name" value="SI:CH211-211K8.4-RELATED"/>
    <property type="match status" value="1"/>
</dbReference>
<evidence type="ECO:0000259" key="7">
    <source>
        <dbReference type="PROSITE" id="PS50950"/>
    </source>
</evidence>
<protein>
    <recommendedName>
        <fullName evidence="7">THAP-type domain-containing protein</fullName>
    </recommendedName>
</protein>
<keyword evidence="2 5" id="KW-0863">Zinc-finger</keyword>
<proteinExistence type="predicted"/>
<sequence>MSGKSKGRMCVVAGCSKRQTDDASVHSFPKDERQRAAWTVKLIRADRTGPSQYTVICSEHFNEECYERQHFLMKDFGIPTKKRLVPGSVPSIYPKRKRDELNEAFIACPSPSLPAPTQERRAHAKRAKLRILSELLQENNTPSSHHEIQQTCNDQEDPALEPEEVATSSIACQTPAPVKIGTRSIKIQVGAKMKEKGSQADMRPRVRSIGVQCNGTDITPLPRPDREPAINEPLSSSEESSETDSDHGSVYEPSSTGSEESQIQDDQNDVHNPLEETKFIISKSNLMELFSAYRRCHRHALDCVQHLVGTMVKIVAECQFCGFSWQWCSQPYLGSIPAGNLGLSAGIRFSGALAAKVLRVLQCMGVATITQRTFSSHQSSILFPSVARVWDKHQRDYVRMAEERGEPLVLGGDGRADSPGHCAKYGSYSTIDLEQAIVVDIQLVQSNQIGIFITDRHLQIQKWIRENLPQTTHYYVVWHVAKGLKKKILAASKLKECEDISRWNKSMTNHLYWVAASTPDGDGDVMWAKWESVENHIHTVH</sequence>
<feature type="region of interest" description="Disordered" evidence="6">
    <location>
        <begin position="191"/>
        <end position="269"/>
    </location>
</feature>
<keyword evidence="3" id="KW-0862">Zinc</keyword>
<evidence type="ECO:0000313" key="8">
    <source>
        <dbReference type="EnsemblMetazoa" id="G9479.1:cds"/>
    </source>
</evidence>
<feature type="compositionally biased region" description="Basic and acidic residues" evidence="6">
    <location>
        <begin position="192"/>
        <end position="204"/>
    </location>
</feature>
<keyword evidence="1" id="KW-0479">Metal-binding</keyword>
<evidence type="ECO:0000313" key="9">
    <source>
        <dbReference type="Proteomes" id="UP000005408"/>
    </source>
</evidence>
<keyword evidence="9" id="KW-1185">Reference proteome</keyword>
<evidence type="ECO:0000256" key="1">
    <source>
        <dbReference type="ARBA" id="ARBA00022723"/>
    </source>
</evidence>
<evidence type="ECO:0000256" key="5">
    <source>
        <dbReference type="PROSITE-ProRule" id="PRU00309"/>
    </source>
</evidence>
<feature type="compositionally biased region" description="Polar residues" evidence="6">
    <location>
        <begin position="252"/>
        <end position="261"/>
    </location>
</feature>
<dbReference type="Pfam" id="PF05485">
    <property type="entry name" value="THAP"/>
    <property type="match status" value="1"/>
</dbReference>
<organism evidence="8 9">
    <name type="scientific">Magallana gigas</name>
    <name type="common">Pacific oyster</name>
    <name type="synonym">Crassostrea gigas</name>
    <dbReference type="NCBI Taxonomy" id="29159"/>
    <lineage>
        <taxon>Eukaryota</taxon>
        <taxon>Metazoa</taxon>
        <taxon>Spiralia</taxon>
        <taxon>Lophotrochozoa</taxon>
        <taxon>Mollusca</taxon>
        <taxon>Bivalvia</taxon>
        <taxon>Autobranchia</taxon>
        <taxon>Pteriomorphia</taxon>
        <taxon>Ostreida</taxon>
        <taxon>Ostreoidea</taxon>
        <taxon>Ostreidae</taxon>
        <taxon>Magallana</taxon>
    </lineage>
</organism>
<dbReference type="SUPFAM" id="SSF57716">
    <property type="entry name" value="Glucocorticoid receptor-like (DNA-binding domain)"/>
    <property type="match status" value="1"/>
</dbReference>
<evidence type="ECO:0000256" key="4">
    <source>
        <dbReference type="ARBA" id="ARBA00023125"/>
    </source>
</evidence>
<dbReference type="AlphaFoldDB" id="A0A8W8P3E9"/>
<evidence type="ECO:0000256" key="2">
    <source>
        <dbReference type="ARBA" id="ARBA00022771"/>
    </source>
</evidence>
<dbReference type="PANTHER" id="PTHR31751">
    <property type="entry name" value="SI:CH211-108C17.2-RELATED-RELATED"/>
    <property type="match status" value="1"/>
</dbReference>
<dbReference type="Proteomes" id="UP000005408">
    <property type="component" value="Unassembled WGS sequence"/>
</dbReference>
<dbReference type="GO" id="GO:0003677">
    <property type="term" value="F:DNA binding"/>
    <property type="evidence" value="ECO:0007669"/>
    <property type="project" value="UniProtKB-UniRule"/>
</dbReference>
<evidence type="ECO:0000256" key="6">
    <source>
        <dbReference type="SAM" id="MobiDB-lite"/>
    </source>
</evidence>
<dbReference type="InterPro" id="IPR006612">
    <property type="entry name" value="THAP_Znf"/>
</dbReference>
<dbReference type="InterPro" id="IPR038441">
    <property type="entry name" value="THAP_Znf_sf"/>
</dbReference>
<accession>A0A8W8P3E9</accession>
<dbReference type="Gene3D" id="6.20.210.20">
    <property type="entry name" value="THAP domain"/>
    <property type="match status" value="1"/>
</dbReference>
<dbReference type="PROSITE" id="PS50950">
    <property type="entry name" value="ZF_THAP"/>
    <property type="match status" value="1"/>
</dbReference>
<feature type="domain" description="THAP-type" evidence="7">
    <location>
        <begin position="1"/>
        <end position="93"/>
    </location>
</feature>
<reference evidence="8" key="1">
    <citation type="submission" date="2022-08" db="UniProtKB">
        <authorList>
            <consortium name="EnsemblMetazoa"/>
        </authorList>
    </citation>
    <scope>IDENTIFICATION</scope>
    <source>
        <strain evidence="8">05x7-T-G4-1.051#20</strain>
    </source>
</reference>
<name>A0A8W8P3E9_MAGGI</name>
<dbReference type="GO" id="GO:0008270">
    <property type="term" value="F:zinc ion binding"/>
    <property type="evidence" value="ECO:0007669"/>
    <property type="project" value="UniProtKB-KW"/>
</dbReference>
<dbReference type="SMART" id="SM00692">
    <property type="entry name" value="DM3"/>
    <property type="match status" value="1"/>
</dbReference>
<evidence type="ECO:0000256" key="3">
    <source>
        <dbReference type="ARBA" id="ARBA00022833"/>
    </source>
</evidence>
<dbReference type="EnsemblMetazoa" id="G9479.1">
    <property type="protein sequence ID" value="G9479.1:cds"/>
    <property type="gene ID" value="G9479"/>
</dbReference>
<dbReference type="SMART" id="SM00980">
    <property type="entry name" value="THAP"/>
    <property type="match status" value="1"/>
</dbReference>
<keyword evidence="4 5" id="KW-0238">DNA-binding</keyword>